<dbReference type="NCBIfam" id="TIGR04260">
    <property type="entry name" value="Cyano_gly_rpt"/>
    <property type="match status" value="1"/>
</dbReference>
<feature type="signal peptide" evidence="2">
    <location>
        <begin position="1"/>
        <end position="26"/>
    </location>
</feature>
<feature type="chain" id="PRO_5038138596" evidence="2">
    <location>
        <begin position="27"/>
        <end position="140"/>
    </location>
</feature>
<evidence type="ECO:0000256" key="1">
    <source>
        <dbReference type="SAM" id="MobiDB-lite"/>
    </source>
</evidence>
<sequence>MNLSTKMGWAAFLVALSAFQLPPAEAKNCDVQASQNATQETSPANVSGSQTGSVQDRLTRISSTLKAKASQLPEAESQIPSDAIAIGWGNLRGGGGFVNVNRPAWRNGWGDGGGFLNRSWPNGGWGNGGGWRNGGGFLNR</sequence>
<dbReference type="KEGG" id="wna:KA717_31640"/>
<dbReference type="EMBL" id="CP073041">
    <property type="protein sequence ID" value="UXE60157.1"/>
    <property type="molecule type" value="Genomic_DNA"/>
</dbReference>
<proteinExistence type="predicted"/>
<name>A0A977KUJ2_9CYAN</name>
<feature type="region of interest" description="Disordered" evidence="1">
    <location>
        <begin position="32"/>
        <end position="55"/>
    </location>
</feature>
<dbReference type="AlphaFoldDB" id="A0A977KUJ2"/>
<dbReference type="InterPro" id="IPR026356">
    <property type="entry name" value="GrrA/OscA1_RiPP"/>
</dbReference>
<organism evidence="3">
    <name type="scientific">Woronichinia naegeliana WA131</name>
    <dbReference type="NCBI Taxonomy" id="2824559"/>
    <lineage>
        <taxon>Bacteria</taxon>
        <taxon>Bacillati</taxon>
        <taxon>Cyanobacteriota</taxon>
        <taxon>Cyanophyceae</taxon>
        <taxon>Synechococcales</taxon>
        <taxon>Coelosphaeriaceae</taxon>
        <taxon>Woronichinia</taxon>
    </lineage>
</organism>
<dbReference type="Proteomes" id="UP001065613">
    <property type="component" value="Chromosome"/>
</dbReference>
<evidence type="ECO:0000256" key="2">
    <source>
        <dbReference type="SAM" id="SignalP"/>
    </source>
</evidence>
<gene>
    <name evidence="3" type="primary">grrA</name>
    <name evidence="3" type="ORF">KA717_31640</name>
</gene>
<reference evidence="3" key="1">
    <citation type="submission" date="2021-04" db="EMBL/GenBank/DDBJ databases">
        <title>Genome sequence of Woronichinia naegeliana from Washington state freshwater lake bloom.</title>
        <authorList>
            <person name="Dreher T.W."/>
        </authorList>
    </citation>
    <scope>NUCLEOTIDE SEQUENCE</scope>
    <source>
        <strain evidence="3">WA131</strain>
    </source>
</reference>
<keyword evidence="2" id="KW-0732">Signal</keyword>
<evidence type="ECO:0000313" key="3">
    <source>
        <dbReference type="EMBL" id="UXE60157.1"/>
    </source>
</evidence>
<protein>
    <submittedName>
        <fullName evidence="3">RSAM-associated Gly-rich repeat protein</fullName>
    </submittedName>
</protein>
<accession>A0A977KUJ2</accession>